<dbReference type="Pfam" id="PF03649">
    <property type="entry name" value="UPF0014"/>
    <property type="match status" value="1"/>
</dbReference>
<evidence type="ECO:0000313" key="8">
    <source>
        <dbReference type="EMBL" id="KAF5327332.1"/>
    </source>
</evidence>
<organism evidence="8 9">
    <name type="scientific">Psilocybe cf. subviscida</name>
    <dbReference type="NCBI Taxonomy" id="2480587"/>
    <lineage>
        <taxon>Eukaryota</taxon>
        <taxon>Fungi</taxon>
        <taxon>Dikarya</taxon>
        <taxon>Basidiomycota</taxon>
        <taxon>Agaricomycotina</taxon>
        <taxon>Agaricomycetes</taxon>
        <taxon>Agaricomycetidae</taxon>
        <taxon>Agaricales</taxon>
        <taxon>Agaricineae</taxon>
        <taxon>Strophariaceae</taxon>
        <taxon>Psilocybe</taxon>
    </lineage>
</organism>
<gene>
    <name evidence="8" type="ORF">D9619_003979</name>
</gene>
<protein>
    <submittedName>
        <fullName evidence="8">Uncharacterized protein</fullName>
    </submittedName>
</protein>
<evidence type="ECO:0000256" key="7">
    <source>
        <dbReference type="SAM" id="Phobius"/>
    </source>
</evidence>
<feature type="transmembrane region" description="Helical" evidence="7">
    <location>
        <begin position="80"/>
        <end position="99"/>
    </location>
</feature>
<dbReference type="Proteomes" id="UP000567179">
    <property type="component" value="Unassembled WGS sequence"/>
</dbReference>
<feature type="region of interest" description="Disordered" evidence="6">
    <location>
        <begin position="322"/>
        <end position="347"/>
    </location>
</feature>
<keyword evidence="5 7" id="KW-0472">Membrane</keyword>
<dbReference type="AlphaFoldDB" id="A0A8H5BPV4"/>
<dbReference type="OrthoDB" id="432685at2759"/>
<evidence type="ECO:0000313" key="9">
    <source>
        <dbReference type="Proteomes" id="UP000567179"/>
    </source>
</evidence>
<comment type="similarity">
    <text evidence="2">Belongs to the UPF0014 family.</text>
</comment>
<dbReference type="GO" id="GO:0005886">
    <property type="term" value="C:plasma membrane"/>
    <property type="evidence" value="ECO:0007669"/>
    <property type="project" value="TreeGrafter"/>
</dbReference>
<evidence type="ECO:0000256" key="4">
    <source>
        <dbReference type="ARBA" id="ARBA00022989"/>
    </source>
</evidence>
<dbReference type="PANTHER" id="PTHR30028">
    <property type="entry name" value="UPF0014 INNER MEMBRANE PROTEIN YBBM-RELATED"/>
    <property type="match status" value="1"/>
</dbReference>
<evidence type="ECO:0000256" key="6">
    <source>
        <dbReference type="SAM" id="MobiDB-lite"/>
    </source>
</evidence>
<sequence length="347" mass="37369">MADAVNGTMLAVISDRSEGATLTWINIAIGFTFILLNVGLSTAFRLGLGTSLLIAAVRCTGQLAVVATVLHQVFEHRNPWTVALVAFVLNFLGTFEVVVNKSSRTFKNMFIVVLVVMLGSTIPISVLGASFAMAVTPFWEPIQYIPIVGMLCGAAISGVVVTVNYLLKELEESKDKIEIILAFGGSRLEACRPLAISALKLALTQPINQMSVIGIIAIPGMMTGAILGGASVQQAARLQMIIMFMITASTTLASVLTAGAVIAVTLDGEHRVRGDRIFKKGKSWFMMIPGYMTGQWGKVKGLKITAMSPKMKMKELKSTLGAWKSGKNREQEDEGDEDQQMLLRNVA</sequence>
<proteinExistence type="inferred from homology"/>
<dbReference type="PANTHER" id="PTHR30028:SF0">
    <property type="entry name" value="PROTEIN ALUMINUM SENSITIVE 3"/>
    <property type="match status" value="1"/>
</dbReference>
<evidence type="ECO:0000256" key="2">
    <source>
        <dbReference type="ARBA" id="ARBA00005268"/>
    </source>
</evidence>
<evidence type="ECO:0000256" key="3">
    <source>
        <dbReference type="ARBA" id="ARBA00022692"/>
    </source>
</evidence>
<evidence type="ECO:0000256" key="5">
    <source>
        <dbReference type="ARBA" id="ARBA00023136"/>
    </source>
</evidence>
<evidence type="ECO:0000256" key="1">
    <source>
        <dbReference type="ARBA" id="ARBA00004141"/>
    </source>
</evidence>
<feature type="transmembrane region" description="Helical" evidence="7">
    <location>
        <begin position="111"/>
        <end position="132"/>
    </location>
</feature>
<dbReference type="InterPro" id="IPR005226">
    <property type="entry name" value="UPF0014_fam"/>
</dbReference>
<comment type="subcellular location">
    <subcellularLocation>
        <location evidence="1">Membrane</location>
        <topology evidence="1">Multi-pass membrane protein</topology>
    </subcellularLocation>
</comment>
<reference evidence="8 9" key="1">
    <citation type="journal article" date="2020" name="ISME J.">
        <title>Uncovering the hidden diversity of litter-decomposition mechanisms in mushroom-forming fungi.</title>
        <authorList>
            <person name="Floudas D."/>
            <person name="Bentzer J."/>
            <person name="Ahren D."/>
            <person name="Johansson T."/>
            <person name="Persson P."/>
            <person name="Tunlid A."/>
        </authorList>
    </citation>
    <scope>NUCLEOTIDE SEQUENCE [LARGE SCALE GENOMIC DNA]</scope>
    <source>
        <strain evidence="8 9">CBS 101986</strain>
    </source>
</reference>
<feature type="transmembrane region" description="Helical" evidence="7">
    <location>
        <begin position="210"/>
        <end position="232"/>
    </location>
</feature>
<feature type="transmembrane region" description="Helical" evidence="7">
    <location>
        <begin position="52"/>
        <end position="74"/>
    </location>
</feature>
<comment type="caution">
    <text evidence="8">The sequence shown here is derived from an EMBL/GenBank/DDBJ whole genome shotgun (WGS) entry which is preliminary data.</text>
</comment>
<feature type="transmembrane region" description="Helical" evidence="7">
    <location>
        <begin position="20"/>
        <end position="40"/>
    </location>
</feature>
<feature type="transmembrane region" description="Helical" evidence="7">
    <location>
        <begin position="144"/>
        <end position="167"/>
    </location>
</feature>
<feature type="transmembrane region" description="Helical" evidence="7">
    <location>
        <begin position="238"/>
        <end position="266"/>
    </location>
</feature>
<keyword evidence="9" id="KW-1185">Reference proteome</keyword>
<dbReference type="EMBL" id="JAACJJ010000014">
    <property type="protein sequence ID" value="KAF5327332.1"/>
    <property type="molecule type" value="Genomic_DNA"/>
</dbReference>
<keyword evidence="4 7" id="KW-1133">Transmembrane helix</keyword>
<name>A0A8H5BPV4_9AGAR</name>
<accession>A0A8H5BPV4</accession>
<keyword evidence="3 7" id="KW-0812">Transmembrane</keyword>